<reference evidence="2" key="1">
    <citation type="submission" date="2016-11" db="UniProtKB">
        <authorList>
            <consortium name="WormBaseParasite"/>
        </authorList>
    </citation>
    <scope>IDENTIFICATION</scope>
    <source>
        <strain evidence="2">KR3021</strain>
    </source>
</reference>
<dbReference type="WBParaSite" id="RSKR_0000554800.1">
    <property type="protein sequence ID" value="RSKR_0000554800.1"/>
    <property type="gene ID" value="RSKR_0000554800"/>
</dbReference>
<evidence type="ECO:0000313" key="1">
    <source>
        <dbReference type="Proteomes" id="UP000095286"/>
    </source>
</evidence>
<accession>A0AC35TYS9</accession>
<name>A0AC35TYS9_9BILA</name>
<protein>
    <submittedName>
        <fullName evidence="2">KfrA_N domain-containing protein</fullName>
    </submittedName>
</protein>
<evidence type="ECO:0000313" key="2">
    <source>
        <dbReference type="WBParaSite" id="RSKR_0000554800.1"/>
    </source>
</evidence>
<dbReference type="Proteomes" id="UP000095286">
    <property type="component" value="Unplaced"/>
</dbReference>
<sequence length="120" mass="14021">MDVPATFINCMLESYSKANIPSRIAEFAEKKYGKVNKEEIKKLVTELVTNLKTIEFKRPQQIYRESRAEEILMEANKKDSEVNNNSTSKFNAHDYFLYNLAKSLQEEIKQLEIEIAQIQQ</sequence>
<proteinExistence type="predicted"/>
<organism evidence="1 2">
    <name type="scientific">Rhabditophanes sp. KR3021</name>
    <dbReference type="NCBI Taxonomy" id="114890"/>
    <lineage>
        <taxon>Eukaryota</taxon>
        <taxon>Metazoa</taxon>
        <taxon>Ecdysozoa</taxon>
        <taxon>Nematoda</taxon>
        <taxon>Chromadorea</taxon>
        <taxon>Rhabditida</taxon>
        <taxon>Tylenchina</taxon>
        <taxon>Panagrolaimomorpha</taxon>
        <taxon>Strongyloidoidea</taxon>
        <taxon>Alloionematidae</taxon>
        <taxon>Rhabditophanes</taxon>
    </lineage>
</organism>